<evidence type="ECO:0000256" key="8">
    <source>
        <dbReference type="ARBA" id="ARBA00022842"/>
    </source>
</evidence>
<dbReference type="GeneID" id="14877028"/>
<dbReference type="InterPro" id="IPR036890">
    <property type="entry name" value="HATPase_C_sf"/>
</dbReference>
<dbReference type="GO" id="GO:0005634">
    <property type="term" value="C:nucleus"/>
    <property type="evidence" value="ECO:0007669"/>
    <property type="project" value="TreeGrafter"/>
</dbReference>
<evidence type="ECO:0000256" key="4">
    <source>
        <dbReference type="ARBA" id="ARBA00011080"/>
    </source>
</evidence>
<dbReference type="EC" id="5.6.2.2" evidence="13"/>
<dbReference type="CDD" id="cd03481">
    <property type="entry name" value="TopoIIA_Trans_ScTopoIIA"/>
    <property type="match status" value="1"/>
</dbReference>
<evidence type="ECO:0000256" key="6">
    <source>
        <dbReference type="ARBA" id="ARBA00022741"/>
    </source>
</evidence>
<dbReference type="InterPro" id="IPR034157">
    <property type="entry name" value="TOPRIM_TopoII"/>
</dbReference>
<dbReference type="Gene3D" id="3.90.199.10">
    <property type="entry name" value="Topoisomerase II, domain 5"/>
    <property type="match status" value="1"/>
</dbReference>
<dbReference type="InterPro" id="IPR013760">
    <property type="entry name" value="Topo_IIA-like_dom_sf"/>
</dbReference>
<dbReference type="InterPro" id="IPR014721">
    <property type="entry name" value="Ribsml_uS5_D2-typ_fold_subgr"/>
</dbReference>
<dbReference type="FunFam" id="3.30.230.10:FF:000008">
    <property type="entry name" value="DNA topoisomerase 2"/>
    <property type="match status" value="1"/>
</dbReference>
<evidence type="ECO:0000256" key="5">
    <source>
        <dbReference type="ARBA" id="ARBA00022723"/>
    </source>
</evidence>
<dbReference type="Gene3D" id="3.30.1360.40">
    <property type="match status" value="1"/>
</dbReference>
<dbReference type="PRINTS" id="PR00418">
    <property type="entry name" value="TPI2FAMILY"/>
</dbReference>
<dbReference type="EMBL" id="GL883006">
    <property type="protein sequence ID" value="EGG25272.1"/>
    <property type="molecule type" value="Genomic_DNA"/>
</dbReference>
<dbReference type="SUPFAM" id="SSF55874">
    <property type="entry name" value="ATPase domain of HSP90 chaperone/DNA topoisomerase II/histidine kinase"/>
    <property type="match status" value="1"/>
</dbReference>
<dbReference type="InterPro" id="IPR013759">
    <property type="entry name" value="Topo_IIA_B_C"/>
</dbReference>
<dbReference type="InterPro" id="IPR050634">
    <property type="entry name" value="DNA_Topoisomerase_II"/>
</dbReference>
<evidence type="ECO:0000256" key="9">
    <source>
        <dbReference type="ARBA" id="ARBA00023029"/>
    </source>
</evidence>
<feature type="active site" description="O-(5'-phospho-DNA)-tyrosine intermediate" evidence="12">
    <location>
        <position position="883"/>
    </location>
</feature>
<gene>
    <name evidence="16" type="primary">top2mt</name>
    <name evidence="16" type="ORF">DFA_03520</name>
</gene>
<dbReference type="PROSITE" id="PS00177">
    <property type="entry name" value="TOPOISOMERASE_II"/>
    <property type="match status" value="1"/>
</dbReference>
<keyword evidence="7 13" id="KW-0067">ATP-binding</keyword>
<dbReference type="PRINTS" id="PR01158">
    <property type="entry name" value="TOPISMRASEII"/>
</dbReference>
<dbReference type="FunFam" id="3.40.50.670:FF:000001">
    <property type="entry name" value="DNA topoisomerase 2"/>
    <property type="match status" value="2"/>
</dbReference>
<dbReference type="PANTHER" id="PTHR10169">
    <property type="entry name" value="DNA TOPOISOMERASE/GYRASE"/>
    <property type="match status" value="1"/>
</dbReference>
<evidence type="ECO:0000256" key="13">
    <source>
        <dbReference type="RuleBase" id="RU362094"/>
    </source>
</evidence>
<dbReference type="InterPro" id="IPR013757">
    <property type="entry name" value="Topo_IIA_A_a_sf"/>
</dbReference>
<dbReference type="KEGG" id="dfa:DFA_03520"/>
<evidence type="ECO:0000256" key="3">
    <source>
        <dbReference type="ARBA" id="ARBA00001946"/>
    </source>
</evidence>
<dbReference type="GO" id="GO:0046872">
    <property type="term" value="F:metal ion binding"/>
    <property type="evidence" value="ECO:0007669"/>
    <property type="project" value="UniProtKB-KW"/>
</dbReference>
<dbReference type="PROSITE" id="PS52040">
    <property type="entry name" value="TOPO_IIA"/>
    <property type="match status" value="1"/>
</dbReference>
<dbReference type="Gene3D" id="3.30.230.10">
    <property type="match status" value="1"/>
</dbReference>
<dbReference type="CDD" id="cd03365">
    <property type="entry name" value="TOPRIM_TopoIIA"/>
    <property type="match status" value="1"/>
</dbReference>
<comment type="similarity">
    <text evidence="4 13">Belongs to the type II topoisomerase family.</text>
</comment>
<dbReference type="AlphaFoldDB" id="F4PHT8"/>
<dbReference type="InterPro" id="IPR020568">
    <property type="entry name" value="Ribosomal_Su5_D2-typ_SF"/>
</dbReference>
<name>F4PHT8_CACFS</name>
<dbReference type="FunFam" id="3.30.1490.30:FF:000001">
    <property type="entry name" value="DNA topoisomerase 2"/>
    <property type="match status" value="1"/>
</dbReference>
<dbReference type="GO" id="GO:0005524">
    <property type="term" value="F:ATP binding"/>
    <property type="evidence" value="ECO:0007669"/>
    <property type="project" value="UniProtKB-UniRule"/>
</dbReference>
<evidence type="ECO:0000256" key="1">
    <source>
        <dbReference type="ARBA" id="ARBA00000185"/>
    </source>
</evidence>
<keyword evidence="5" id="KW-0479">Metal-binding</keyword>
<comment type="function">
    <text evidence="13">Control of topological states of DNA by transient breakage and subsequent rejoining of DNA strands. Topoisomerase II makes double-strand breaks.</text>
</comment>
<evidence type="ECO:0000259" key="14">
    <source>
        <dbReference type="PROSITE" id="PS50880"/>
    </source>
</evidence>
<keyword evidence="8" id="KW-0460">Magnesium</keyword>
<dbReference type="SMART" id="SM00433">
    <property type="entry name" value="TOP2c"/>
    <property type="match status" value="1"/>
</dbReference>
<protein>
    <recommendedName>
        <fullName evidence="13">DNA topoisomerase 2</fullName>
        <ecNumber evidence="13">5.6.2.2</ecNumber>
    </recommendedName>
</protein>
<dbReference type="InterPro" id="IPR013506">
    <property type="entry name" value="Topo_IIA_bsu_dom2"/>
</dbReference>
<accession>F4PHT8</accession>
<dbReference type="Pfam" id="PF00521">
    <property type="entry name" value="DNA_topoisoIV"/>
    <property type="match status" value="1"/>
</dbReference>
<dbReference type="PROSITE" id="PS50880">
    <property type="entry name" value="TOPRIM"/>
    <property type="match status" value="1"/>
</dbReference>
<dbReference type="OMA" id="NCYVVEM"/>
<comment type="cofactor">
    <cofactor evidence="2">
        <name>Ca(2+)</name>
        <dbReference type="ChEBI" id="CHEBI:29108"/>
    </cofactor>
</comment>
<dbReference type="Pfam" id="PF02518">
    <property type="entry name" value="HATPase_c"/>
    <property type="match status" value="1"/>
</dbReference>
<dbReference type="Pfam" id="PF00204">
    <property type="entry name" value="DNA_gyraseB"/>
    <property type="match status" value="1"/>
</dbReference>
<keyword evidence="10 12" id="KW-0238">DNA-binding</keyword>
<feature type="domain" description="Toprim" evidence="14">
    <location>
        <begin position="542"/>
        <end position="659"/>
    </location>
</feature>
<comment type="cofactor">
    <cofactor evidence="3">
        <name>Mg(2+)</name>
        <dbReference type="ChEBI" id="CHEBI:18420"/>
    </cofactor>
</comment>
<dbReference type="Gene3D" id="3.40.50.670">
    <property type="match status" value="1"/>
</dbReference>
<evidence type="ECO:0000256" key="10">
    <source>
        <dbReference type="ARBA" id="ARBA00023125"/>
    </source>
</evidence>
<evidence type="ECO:0000259" key="15">
    <source>
        <dbReference type="PROSITE" id="PS52040"/>
    </source>
</evidence>
<dbReference type="Gene3D" id="1.10.268.10">
    <property type="entry name" value="Topoisomerase, domain 3"/>
    <property type="match status" value="1"/>
</dbReference>
<reference evidence="17" key="1">
    <citation type="journal article" date="2011" name="Genome Res.">
        <title>Phylogeny-wide analysis of social amoeba genomes highlights ancient origins for complex intercellular communication.</title>
        <authorList>
            <person name="Heidel A.J."/>
            <person name="Lawal H.M."/>
            <person name="Felder M."/>
            <person name="Schilde C."/>
            <person name="Helps N.R."/>
            <person name="Tunggal B."/>
            <person name="Rivero F."/>
            <person name="John U."/>
            <person name="Schleicher M."/>
            <person name="Eichinger L."/>
            <person name="Platzer M."/>
            <person name="Noegel A.A."/>
            <person name="Schaap P."/>
            <person name="Gloeckner G."/>
        </authorList>
    </citation>
    <scope>NUCLEOTIDE SEQUENCE [LARGE SCALE GENOMIC DNA]</scope>
    <source>
        <strain evidence="17">SH3</strain>
    </source>
</reference>
<dbReference type="GO" id="GO:0003918">
    <property type="term" value="F:DNA topoisomerase type II (double strand cut, ATP-hydrolyzing) activity"/>
    <property type="evidence" value="ECO:0007669"/>
    <property type="project" value="UniProtKB-UniRule"/>
</dbReference>
<evidence type="ECO:0000256" key="7">
    <source>
        <dbReference type="ARBA" id="ARBA00022840"/>
    </source>
</evidence>
<dbReference type="GO" id="GO:0006265">
    <property type="term" value="P:DNA topological change"/>
    <property type="evidence" value="ECO:0007669"/>
    <property type="project" value="UniProtKB-UniRule"/>
</dbReference>
<dbReference type="GO" id="GO:0000819">
    <property type="term" value="P:sister chromatid segregation"/>
    <property type="evidence" value="ECO:0007669"/>
    <property type="project" value="TreeGrafter"/>
</dbReference>
<keyword evidence="9 12" id="KW-0799">Topoisomerase</keyword>
<dbReference type="InterPro" id="IPR018522">
    <property type="entry name" value="TopoIIA_CS"/>
</dbReference>
<dbReference type="PANTHER" id="PTHR10169:SF49">
    <property type="entry name" value="DNA TOPOISOMERASE 2, MITOCHONDRIAL"/>
    <property type="match status" value="1"/>
</dbReference>
<keyword evidence="6 13" id="KW-0547">Nucleotide-binding</keyword>
<dbReference type="Pfam" id="PF01751">
    <property type="entry name" value="Toprim"/>
    <property type="match status" value="1"/>
</dbReference>
<dbReference type="SMART" id="SM00434">
    <property type="entry name" value="TOP4c"/>
    <property type="match status" value="1"/>
</dbReference>
<feature type="domain" description="Topo IIA-type catalytic" evidence="15">
    <location>
        <begin position="793"/>
        <end position="1217"/>
    </location>
</feature>
<evidence type="ECO:0000256" key="2">
    <source>
        <dbReference type="ARBA" id="ARBA00001913"/>
    </source>
</evidence>
<dbReference type="SUPFAM" id="SSF56719">
    <property type="entry name" value="Type II DNA topoisomerase"/>
    <property type="match status" value="1"/>
</dbReference>
<evidence type="ECO:0000313" key="17">
    <source>
        <dbReference type="Proteomes" id="UP000007797"/>
    </source>
</evidence>
<dbReference type="STRING" id="1054147.F4PHT8"/>
<dbReference type="InterPro" id="IPR006171">
    <property type="entry name" value="TOPRIM_dom"/>
</dbReference>
<dbReference type="InterPro" id="IPR031660">
    <property type="entry name" value="TOPRIM_C"/>
</dbReference>
<dbReference type="Gene3D" id="3.30.1490.30">
    <property type="match status" value="1"/>
</dbReference>
<sequence>MVSRVLKKDLVIRLLNPRNVSSSSNIPPLSLTTTTTSTTSSFSNTASNTTFSISNRLLSTIIQDNNNFNKRLYSASTIGGSSKSKSIEDIYQKKTPTEHVLLRPDSYIGTIQRIEDDQWVLSNSEFNQETKKKSSSSSATPVAPFIHHIKAKYIPGLLKIFDEILVNAADNKQRDPAMSTIRVDIDADKGSISIMNDGHGIPVSIHKGEKIYVVEMVMGSLMSGSNFNDAELKVVGGRNGFGAKLTNIFSSDFKVETYDAKSKLLYSQSWKDNMGKREEPIIKSVHPMNQQEFTRITFRPDLKRFHMESLRDDDVLKLMERRVYDIAACCPDIKVYFNGQHIQYNFQSYVSLFEHHLSKHQEKNPSDTADNFVFANVGDRWKIGLATSDTGQFMQVSFVNSINTLKGGTHVNFIADQVVRYISDRLKKKYNDLEIRPMNIKHHLALFVNCLIDNPSFDSQTKETLTTKYQNFGSQPEIPEPVLAAFVKNSKILEKIAGWVLMKQQAELVHSSSTRTSKASLLKNIHKLDDANWAGGQKSKLCTLILTEGDSAKSLAVSGLGVIGRDKYGVFPLRGKLLNVRDVTPKQLLNNEEINNLTNILGLSHKKKYIDEESMADLRYGKIMIMTDQDNDGSHIKGLIINFIHYFWPELLQRDFVEEFVTPIIKVSKGSEKKAFFTMNDYHNWVKNSQSGVTKGWTIKYYKGLGTNTSAEAKEYFSNLKKHIIKFTWSGEPSSNAIAMAFNKDAVQARQRWLLSSDTTQLSVDHSIKELSFDDFINKELIHYSWAANHRSIPSVMDGLKPGQRKILYAAFKRKLTSEIKVAQFSGYVAEHTAYHHGEQSLSSTIVKMAQDFVGSNNIPLLTSGGQFGTRLQGGDDSASPRYIFTKLNSITRLIFNDLDDDLLKYLEEEGEMIQPNYYVPILPMILVNGSDGIGVGMSNSVPLYSPIDLIDYLLNLLNNQKQMKALVPWYRGFTGTIVRGSNAVNGSFKTSGVITRVGRTLVISDLPIGKWTVDYKVVLNDLVEKDFIKSYHDGNTENSVSFTIHFTNDQLEEIDEMTDNELIDKFKLNSSLHSNLMLFDTNGNIKKYESTEEIIGEFFQYRRKLYVDRKKMLQDRLKKQIDKFNVTIQFISLIASGKVKLGGKTKQLIIEELHKNKFKLAPNQNQEEMFNYLFNLPILDMTQEKIDTLTQNLSKRTEEFNFIQSQESDQLWKTDLQQLKDFLLKDKTYKRK</sequence>
<dbReference type="GO" id="GO:0003677">
    <property type="term" value="F:DNA binding"/>
    <property type="evidence" value="ECO:0007669"/>
    <property type="project" value="UniProtKB-UniRule"/>
</dbReference>
<proteinExistence type="inferred from homology"/>
<evidence type="ECO:0000313" key="16">
    <source>
        <dbReference type="EMBL" id="EGG25272.1"/>
    </source>
</evidence>
<dbReference type="OrthoDB" id="276498at2759"/>
<dbReference type="Pfam" id="PF16898">
    <property type="entry name" value="TOPRIM_C"/>
    <property type="match status" value="1"/>
</dbReference>
<dbReference type="Proteomes" id="UP000007797">
    <property type="component" value="Unassembled WGS sequence"/>
</dbReference>
<comment type="catalytic activity">
    <reaction evidence="1 12 13">
        <text>ATP-dependent breakage, passage and rejoining of double-stranded DNA.</text>
        <dbReference type="EC" id="5.6.2.2"/>
    </reaction>
</comment>
<dbReference type="InterPro" id="IPR001241">
    <property type="entry name" value="Topo_IIA"/>
</dbReference>
<organism evidence="16 17">
    <name type="scientific">Cavenderia fasciculata</name>
    <name type="common">Slime mold</name>
    <name type="synonym">Dictyostelium fasciculatum</name>
    <dbReference type="NCBI Taxonomy" id="261658"/>
    <lineage>
        <taxon>Eukaryota</taxon>
        <taxon>Amoebozoa</taxon>
        <taxon>Evosea</taxon>
        <taxon>Eumycetozoa</taxon>
        <taxon>Dictyostelia</taxon>
        <taxon>Acytosteliales</taxon>
        <taxon>Cavenderiaceae</taxon>
        <taxon>Cavenderia</taxon>
    </lineage>
</organism>
<comment type="subunit">
    <text evidence="13">Homodimer.</text>
</comment>
<dbReference type="GO" id="GO:0005739">
    <property type="term" value="C:mitochondrion"/>
    <property type="evidence" value="ECO:0007669"/>
    <property type="project" value="EnsemblProtists"/>
</dbReference>
<evidence type="ECO:0000256" key="11">
    <source>
        <dbReference type="ARBA" id="ARBA00023235"/>
    </source>
</evidence>
<evidence type="ECO:0000256" key="12">
    <source>
        <dbReference type="PROSITE-ProRule" id="PRU01384"/>
    </source>
</evidence>
<dbReference type="GO" id="GO:0000712">
    <property type="term" value="P:resolution of meiotic recombination intermediates"/>
    <property type="evidence" value="ECO:0007669"/>
    <property type="project" value="TreeGrafter"/>
</dbReference>
<dbReference type="InterPro" id="IPR013758">
    <property type="entry name" value="Topo_IIA_A/C_ab"/>
</dbReference>
<dbReference type="InterPro" id="IPR003594">
    <property type="entry name" value="HATPase_dom"/>
</dbReference>
<dbReference type="FunFam" id="3.30.565.10:FF:000097">
    <property type="entry name" value="DNA topoisomerase 2"/>
    <property type="match status" value="1"/>
</dbReference>
<dbReference type="FunFam" id="3.90.199.10:FF:000002">
    <property type="entry name" value="DNA topoisomerase 2"/>
    <property type="match status" value="1"/>
</dbReference>
<dbReference type="Gene3D" id="3.30.565.10">
    <property type="entry name" value="Histidine kinase-like ATPase, C-terminal domain"/>
    <property type="match status" value="1"/>
</dbReference>
<dbReference type="InterPro" id="IPR001154">
    <property type="entry name" value="TopoII_euk"/>
</dbReference>
<keyword evidence="11 12" id="KW-0413">Isomerase</keyword>
<dbReference type="SUPFAM" id="SSF54211">
    <property type="entry name" value="Ribosomal protein S5 domain 2-like"/>
    <property type="match status" value="1"/>
</dbReference>
<dbReference type="RefSeq" id="XP_004363123.1">
    <property type="nucleotide sequence ID" value="XM_004363066.1"/>
</dbReference>
<dbReference type="InterPro" id="IPR002205">
    <property type="entry name" value="Topo_IIA_dom_A"/>
</dbReference>
<keyword evidence="17" id="KW-1185">Reference proteome</keyword>